<keyword evidence="11" id="KW-1185">Reference proteome</keyword>
<evidence type="ECO:0000256" key="4">
    <source>
        <dbReference type="ARBA" id="ARBA00022448"/>
    </source>
</evidence>
<dbReference type="SUPFAM" id="SSF109755">
    <property type="entry name" value="PhoU-like"/>
    <property type="match status" value="1"/>
</dbReference>
<dbReference type="InterPro" id="IPR028366">
    <property type="entry name" value="PhoU"/>
</dbReference>
<dbReference type="Gene3D" id="1.20.58.220">
    <property type="entry name" value="Phosphate transport system protein phou homolog 2, domain 2"/>
    <property type="match status" value="2"/>
</dbReference>
<evidence type="ECO:0000313" key="10">
    <source>
        <dbReference type="EMBL" id="MDI6448701.1"/>
    </source>
</evidence>
<evidence type="ECO:0000256" key="7">
    <source>
        <dbReference type="ARBA" id="ARBA00056181"/>
    </source>
</evidence>
<evidence type="ECO:0000256" key="2">
    <source>
        <dbReference type="ARBA" id="ARBA00008107"/>
    </source>
</evidence>
<keyword evidence="6 8" id="KW-0592">Phosphate transport</keyword>
<sequence>MPAHLLRDVELLKKEILTLGTMAEQAVREATTAVETRDAALARRIIDNDFKLDEMEVQVEESCLKILALYQPVATDLRFIIAALKINNDLERVGDLAVNVAERAAFLATQPPVDISFDFEAMARKAQAMLQKSLDALVNLRADLAHEVCAADDEVDAMNRQMYLIVKDAIPVQPQHTESLIHMFSATRHLERIADHATNIAEDVIYMIEGRIIRHRL</sequence>
<proteinExistence type="inferred from homology"/>
<evidence type="ECO:0000256" key="3">
    <source>
        <dbReference type="ARBA" id="ARBA00011738"/>
    </source>
</evidence>
<dbReference type="Proteomes" id="UP001431776">
    <property type="component" value="Unassembled WGS sequence"/>
</dbReference>
<keyword evidence="4 8" id="KW-0813">Transport</keyword>
<comment type="function">
    <text evidence="7 8">Plays a role in the regulation of phosphate uptake.</text>
</comment>
<dbReference type="GO" id="GO:0005737">
    <property type="term" value="C:cytoplasm"/>
    <property type="evidence" value="ECO:0007669"/>
    <property type="project" value="UniProtKB-SubCell"/>
</dbReference>
<dbReference type="GO" id="GO:0045936">
    <property type="term" value="P:negative regulation of phosphate metabolic process"/>
    <property type="evidence" value="ECO:0007669"/>
    <property type="project" value="InterPro"/>
</dbReference>
<evidence type="ECO:0000256" key="5">
    <source>
        <dbReference type="ARBA" id="ARBA00022490"/>
    </source>
</evidence>
<dbReference type="FunFam" id="1.20.58.220:FF:000004">
    <property type="entry name" value="Phosphate-specific transport system accessory protein PhoU"/>
    <property type="match status" value="1"/>
</dbReference>
<comment type="subcellular location">
    <subcellularLocation>
        <location evidence="1 8">Cytoplasm</location>
    </subcellularLocation>
</comment>
<dbReference type="GO" id="GO:0006817">
    <property type="term" value="P:phosphate ion transport"/>
    <property type="evidence" value="ECO:0007669"/>
    <property type="project" value="UniProtKB-KW"/>
</dbReference>
<dbReference type="InterPro" id="IPR026022">
    <property type="entry name" value="PhoU_dom"/>
</dbReference>
<evidence type="ECO:0000256" key="8">
    <source>
        <dbReference type="PIRNR" id="PIRNR003107"/>
    </source>
</evidence>
<gene>
    <name evidence="10" type="primary">phoU</name>
    <name evidence="10" type="ORF">QJ522_06565</name>
</gene>
<dbReference type="PANTHER" id="PTHR42930">
    <property type="entry name" value="PHOSPHATE-SPECIFIC TRANSPORT SYSTEM ACCESSORY PROTEIN PHOU"/>
    <property type="match status" value="1"/>
</dbReference>
<dbReference type="InterPro" id="IPR038078">
    <property type="entry name" value="PhoU-like_sf"/>
</dbReference>
<organism evidence="10 11">
    <name type="scientific">Anaerobaca lacustris</name>
    <dbReference type="NCBI Taxonomy" id="3044600"/>
    <lineage>
        <taxon>Bacteria</taxon>
        <taxon>Pseudomonadati</taxon>
        <taxon>Planctomycetota</taxon>
        <taxon>Phycisphaerae</taxon>
        <taxon>Sedimentisphaerales</taxon>
        <taxon>Anaerobacaceae</taxon>
        <taxon>Anaerobaca</taxon>
    </lineage>
</organism>
<evidence type="ECO:0000313" key="11">
    <source>
        <dbReference type="Proteomes" id="UP001431776"/>
    </source>
</evidence>
<comment type="subunit">
    <text evidence="3 8">Homodimer.</text>
</comment>
<dbReference type="GO" id="GO:0030643">
    <property type="term" value="P:intracellular phosphate ion homeostasis"/>
    <property type="evidence" value="ECO:0007669"/>
    <property type="project" value="InterPro"/>
</dbReference>
<dbReference type="PANTHER" id="PTHR42930:SF3">
    <property type="entry name" value="PHOSPHATE-SPECIFIC TRANSPORT SYSTEM ACCESSORY PROTEIN PHOU"/>
    <property type="match status" value="1"/>
</dbReference>
<dbReference type="NCBIfam" id="TIGR02135">
    <property type="entry name" value="phoU_full"/>
    <property type="match status" value="1"/>
</dbReference>
<evidence type="ECO:0000256" key="1">
    <source>
        <dbReference type="ARBA" id="ARBA00004496"/>
    </source>
</evidence>
<dbReference type="EMBL" id="JASCXX010000006">
    <property type="protein sequence ID" value="MDI6448701.1"/>
    <property type="molecule type" value="Genomic_DNA"/>
</dbReference>
<feature type="domain" description="PhoU" evidence="9">
    <location>
        <begin position="17"/>
        <end position="103"/>
    </location>
</feature>
<comment type="similarity">
    <text evidence="2 8">Belongs to the PhoU family.</text>
</comment>
<dbReference type="RefSeq" id="WP_349244110.1">
    <property type="nucleotide sequence ID" value="NZ_JASCXX010000006.1"/>
</dbReference>
<dbReference type="AlphaFoldDB" id="A0AAW6TSM0"/>
<dbReference type="PIRSF" id="PIRSF003107">
    <property type="entry name" value="PhoU"/>
    <property type="match status" value="1"/>
</dbReference>
<evidence type="ECO:0000256" key="6">
    <source>
        <dbReference type="ARBA" id="ARBA00022592"/>
    </source>
</evidence>
<comment type="caution">
    <text evidence="10">The sequence shown here is derived from an EMBL/GenBank/DDBJ whole genome shotgun (WGS) entry which is preliminary data.</text>
</comment>
<reference evidence="10" key="1">
    <citation type="submission" date="2023-05" db="EMBL/GenBank/DDBJ databases">
        <title>Anaerotaeda fermentans gen. nov., sp. nov., a novel anaerobic planctomycete of the new family within the order Sedimentisphaerales isolated from Taman Peninsula, Russia.</title>
        <authorList>
            <person name="Khomyakova M.A."/>
            <person name="Merkel A.Y."/>
            <person name="Slobodkin A.I."/>
        </authorList>
    </citation>
    <scope>NUCLEOTIDE SEQUENCE</scope>
    <source>
        <strain evidence="10">M17dextr</strain>
    </source>
</reference>
<accession>A0AAW6TSM0</accession>
<feature type="domain" description="PhoU" evidence="9">
    <location>
        <begin position="121"/>
        <end position="204"/>
    </location>
</feature>
<protein>
    <recommendedName>
        <fullName evidence="8">Phosphate-specific transport system accessory protein PhoU</fullName>
    </recommendedName>
</protein>
<keyword evidence="5 8" id="KW-0963">Cytoplasm</keyword>
<dbReference type="Pfam" id="PF01895">
    <property type="entry name" value="PhoU"/>
    <property type="match status" value="2"/>
</dbReference>
<evidence type="ECO:0000259" key="9">
    <source>
        <dbReference type="Pfam" id="PF01895"/>
    </source>
</evidence>
<name>A0AAW6TSM0_9BACT</name>